<evidence type="ECO:0000313" key="8">
    <source>
        <dbReference type="Proteomes" id="UP000295719"/>
    </source>
</evidence>
<evidence type="ECO:0000256" key="1">
    <source>
        <dbReference type="ARBA" id="ARBA00005384"/>
    </source>
</evidence>
<comment type="caution">
    <text evidence="7">The sequence shown here is derived from an EMBL/GenBank/DDBJ whole genome shotgun (WGS) entry which is preliminary data.</text>
</comment>
<evidence type="ECO:0000256" key="2">
    <source>
        <dbReference type="ARBA" id="ARBA00022898"/>
    </source>
</evidence>
<dbReference type="CDD" id="cd00609">
    <property type="entry name" value="AAT_like"/>
    <property type="match status" value="1"/>
</dbReference>
<dbReference type="SMART" id="SM00345">
    <property type="entry name" value="HTH_GNTR"/>
    <property type="match status" value="1"/>
</dbReference>
<dbReference type="PANTHER" id="PTHR46577:SF1">
    <property type="entry name" value="HTH-TYPE TRANSCRIPTIONAL REGULATORY PROTEIN GABR"/>
    <property type="match status" value="1"/>
</dbReference>
<dbReference type="Proteomes" id="UP000295719">
    <property type="component" value="Unassembled WGS sequence"/>
</dbReference>
<dbReference type="Pfam" id="PF00392">
    <property type="entry name" value="GntR"/>
    <property type="match status" value="1"/>
</dbReference>
<evidence type="ECO:0000259" key="6">
    <source>
        <dbReference type="PROSITE" id="PS50949"/>
    </source>
</evidence>
<dbReference type="GO" id="GO:0030170">
    <property type="term" value="F:pyridoxal phosphate binding"/>
    <property type="evidence" value="ECO:0007669"/>
    <property type="project" value="InterPro"/>
</dbReference>
<dbReference type="PROSITE" id="PS50949">
    <property type="entry name" value="HTH_GNTR"/>
    <property type="match status" value="1"/>
</dbReference>
<evidence type="ECO:0000256" key="4">
    <source>
        <dbReference type="ARBA" id="ARBA00023125"/>
    </source>
</evidence>
<evidence type="ECO:0000313" key="7">
    <source>
        <dbReference type="EMBL" id="TCV96752.1"/>
    </source>
</evidence>
<dbReference type="Pfam" id="PF00155">
    <property type="entry name" value="Aminotran_1_2"/>
    <property type="match status" value="1"/>
</dbReference>
<dbReference type="CDD" id="cd07377">
    <property type="entry name" value="WHTH_GntR"/>
    <property type="match status" value="1"/>
</dbReference>
<accession>A0A4R3YW74</accession>
<evidence type="ECO:0000256" key="3">
    <source>
        <dbReference type="ARBA" id="ARBA00023015"/>
    </source>
</evidence>
<reference evidence="7 8" key="1">
    <citation type="submission" date="2019-03" db="EMBL/GenBank/DDBJ databases">
        <title>Genomic Encyclopedia of Type Strains, Phase IV (KMG-IV): sequencing the most valuable type-strain genomes for metagenomic binning, comparative biology and taxonomic classification.</title>
        <authorList>
            <person name="Goeker M."/>
        </authorList>
    </citation>
    <scope>NUCLEOTIDE SEQUENCE [LARGE SCALE GENOMIC DNA]</scope>
    <source>
        <strain evidence="7 8">DSM 19580</strain>
    </source>
</reference>
<dbReference type="Gene3D" id="3.90.1150.10">
    <property type="entry name" value="Aspartate Aminotransferase, domain 1"/>
    <property type="match status" value="1"/>
</dbReference>
<dbReference type="InterPro" id="IPR051446">
    <property type="entry name" value="HTH_trans_reg/aminotransferase"/>
</dbReference>
<name>A0A4R3YW74_9GAMM</name>
<dbReference type="PANTHER" id="PTHR46577">
    <property type="entry name" value="HTH-TYPE TRANSCRIPTIONAL REGULATORY PROTEIN GABR"/>
    <property type="match status" value="1"/>
</dbReference>
<organism evidence="7 8">
    <name type="scientific">Biostraticola tofi</name>
    <dbReference type="NCBI Taxonomy" id="466109"/>
    <lineage>
        <taxon>Bacteria</taxon>
        <taxon>Pseudomonadati</taxon>
        <taxon>Pseudomonadota</taxon>
        <taxon>Gammaproteobacteria</taxon>
        <taxon>Enterobacterales</taxon>
        <taxon>Bruguierivoracaceae</taxon>
        <taxon>Biostraticola</taxon>
    </lineage>
</organism>
<keyword evidence="4 7" id="KW-0238">DNA-binding</keyword>
<dbReference type="InterPro" id="IPR015422">
    <property type="entry name" value="PyrdxlP-dep_Trfase_small"/>
</dbReference>
<dbReference type="SUPFAM" id="SSF53383">
    <property type="entry name" value="PLP-dependent transferases"/>
    <property type="match status" value="1"/>
</dbReference>
<keyword evidence="2" id="KW-0663">Pyridoxal phosphate</keyword>
<evidence type="ECO:0000256" key="5">
    <source>
        <dbReference type="ARBA" id="ARBA00023163"/>
    </source>
</evidence>
<dbReference type="InterPro" id="IPR036388">
    <property type="entry name" value="WH-like_DNA-bd_sf"/>
</dbReference>
<dbReference type="GO" id="GO:0003677">
    <property type="term" value="F:DNA binding"/>
    <property type="evidence" value="ECO:0007669"/>
    <property type="project" value="UniProtKB-KW"/>
</dbReference>
<dbReference type="Gene3D" id="3.40.640.10">
    <property type="entry name" value="Type I PLP-dependent aspartate aminotransferase-like (Major domain)"/>
    <property type="match status" value="1"/>
</dbReference>
<proteinExistence type="inferred from homology"/>
<keyword evidence="3" id="KW-0805">Transcription regulation</keyword>
<protein>
    <submittedName>
        <fullName evidence="7">DNA-binding transcriptional MocR family regulator</fullName>
    </submittedName>
</protein>
<dbReference type="InterPro" id="IPR015424">
    <property type="entry name" value="PyrdxlP-dep_Trfase"/>
</dbReference>
<dbReference type="InterPro" id="IPR036390">
    <property type="entry name" value="WH_DNA-bd_sf"/>
</dbReference>
<dbReference type="EMBL" id="SMCR01000004">
    <property type="protein sequence ID" value="TCV96752.1"/>
    <property type="molecule type" value="Genomic_DNA"/>
</dbReference>
<dbReference type="InterPro" id="IPR004839">
    <property type="entry name" value="Aminotransferase_I/II_large"/>
</dbReference>
<dbReference type="Gene3D" id="1.10.10.10">
    <property type="entry name" value="Winged helix-like DNA-binding domain superfamily/Winged helix DNA-binding domain"/>
    <property type="match status" value="1"/>
</dbReference>
<dbReference type="SUPFAM" id="SSF46785">
    <property type="entry name" value="Winged helix' DNA-binding domain"/>
    <property type="match status" value="1"/>
</dbReference>
<gene>
    <name evidence="7" type="ORF">EDC52_104192</name>
</gene>
<sequence length="467" mass="51125">MTNEKLYHQWARKLRIKKDKAPYLMIADFIAESVGNGRLKAKDRLPTVRQLSSILELNYATVAKGYAQAKESGLIDSRPGSGSFIKEKKAAGNFSHDAQYNLQMNAPVPIESVELIQKMKQSAAVIVEDQNILSILRYQNVLGSEAVREAGAQWIKKRIDGVAANKIIPCAGIHSALVALFSLFGKSGEICTPTFFYPGIKAISQQLNISVFSVDSDDDGPLPESFDNACKKRKVSAIYLNPTINNPTTVTMPLERRIALADIARKHGVSIIEDDAYGMLPTNAIASCYEILPEMTWYITGMSKCFAPGLRMAWIHAPSVLELNAVAASMRALTLMPNPLTNALVAQWIADGVADRALVEMRREAGIRQDLARQVLAGKHFTSDSAGFHLWLELPADAGVHSLEVAAKLQSLGVSAISSYEFSFGNPTVNAIRLCLGGDHQREECAMMLKSALKVIENPTWYSSVTI</sequence>
<keyword evidence="8" id="KW-1185">Reference proteome</keyword>
<keyword evidence="5" id="KW-0804">Transcription</keyword>
<dbReference type="RefSeq" id="WP_165911697.1">
    <property type="nucleotide sequence ID" value="NZ_SMCR01000004.1"/>
</dbReference>
<dbReference type="GO" id="GO:0003700">
    <property type="term" value="F:DNA-binding transcription factor activity"/>
    <property type="evidence" value="ECO:0007669"/>
    <property type="project" value="InterPro"/>
</dbReference>
<dbReference type="InterPro" id="IPR015421">
    <property type="entry name" value="PyrdxlP-dep_Trfase_major"/>
</dbReference>
<dbReference type="AlphaFoldDB" id="A0A4R3YW74"/>
<feature type="domain" description="HTH gntR-type" evidence="6">
    <location>
        <begin position="20"/>
        <end position="88"/>
    </location>
</feature>
<dbReference type="InterPro" id="IPR000524">
    <property type="entry name" value="Tscrpt_reg_HTH_GntR"/>
</dbReference>
<comment type="similarity">
    <text evidence="1">In the C-terminal section; belongs to the class-I pyridoxal-phosphate-dependent aminotransferase family.</text>
</comment>